<comment type="similarity">
    <text evidence="2">Belongs to the P(II) protein family.</text>
</comment>
<dbReference type="Proteomes" id="UP001197378">
    <property type="component" value="Unassembled WGS sequence"/>
</dbReference>
<dbReference type="PANTHER" id="PTHR30115">
    <property type="entry name" value="NITROGEN REGULATORY PROTEIN P-II"/>
    <property type="match status" value="1"/>
</dbReference>
<evidence type="ECO:0000256" key="2">
    <source>
        <dbReference type="RuleBase" id="RU003936"/>
    </source>
</evidence>
<dbReference type="EMBL" id="JAAXYO010000089">
    <property type="protein sequence ID" value="MBU2787902.1"/>
    <property type="molecule type" value="Genomic_DNA"/>
</dbReference>
<dbReference type="PRINTS" id="PR00340">
    <property type="entry name" value="PIIGLNB"/>
</dbReference>
<proteinExistence type="inferred from homology"/>
<protein>
    <submittedName>
        <fullName evidence="3">P-II family nitrogen regulator</fullName>
    </submittedName>
</protein>
<dbReference type="PROSITE" id="PS51343">
    <property type="entry name" value="PII_GLNB_DOM"/>
    <property type="match status" value="1"/>
</dbReference>
<name>A0AAE2YPS4_9PROT</name>
<dbReference type="InterPro" id="IPR002187">
    <property type="entry name" value="N-reg_PII"/>
</dbReference>
<dbReference type="GO" id="GO:0005524">
    <property type="term" value="F:ATP binding"/>
    <property type="evidence" value="ECO:0007669"/>
    <property type="project" value="TreeGrafter"/>
</dbReference>
<dbReference type="InterPro" id="IPR017918">
    <property type="entry name" value="N-reg_PII_CS"/>
</dbReference>
<sequence length="114" mass="12141">MANAISWIRVTAIVRPQRMDQICDGLAELGVGGVTVSEVEGVGQQRGYSTLRSGAWYQSASHPKVQIETIVAADDADRVVALVTSNAATGEMGDGKIWLEPVLQVVSIREEDGS</sequence>
<dbReference type="InterPro" id="IPR015867">
    <property type="entry name" value="N-reg_PII/ATP_PRibTrfase_C"/>
</dbReference>
<keyword evidence="1" id="KW-0597">Phosphoprotein</keyword>
<dbReference type="Pfam" id="PF00543">
    <property type="entry name" value="P-II"/>
    <property type="match status" value="1"/>
</dbReference>
<dbReference type="GO" id="GO:0005829">
    <property type="term" value="C:cytosol"/>
    <property type="evidence" value="ECO:0007669"/>
    <property type="project" value="TreeGrafter"/>
</dbReference>
<dbReference type="SMART" id="SM00938">
    <property type="entry name" value="P-II"/>
    <property type="match status" value="1"/>
</dbReference>
<dbReference type="Gene3D" id="3.30.70.120">
    <property type="match status" value="1"/>
</dbReference>
<comment type="caution">
    <text evidence="3">The sequence shown here is derived from an EMBL/GenBank/DDBJ whole genome shotgun (WGS) entry which is preliminary data.</text>
</comment>
<accession>A0AAE2YPS4</accession>
<dbReference type="InterPro" id="IPR011322">
    <property type="entry name" value="N-reg_PII-like_a/b"/>
</dbReference>
<dbReference type="GO" id="GO:0030234">
    <property type="term" value="F:enzyme regulator activity"/>
    <property type="evidence" value="ECO:0007669"/>
    <property type="project" value="InterPro"/>
</dbReference>
<evidence type="ECO:0000256" key="1">
    <source>
        <dbReference type="PIRSR" id="PIRSR602187-50"/>
    </source>
</evidence>
<dbReference type="GO" id="GO:0006808">
    <property type="term" value="P:regulation of nitrogen utilization"/>
    <property type="evidence" value="ECO:0007669"/>
    <property type="project" value="InterPro"/>
</dbReference>
<dbReference type="AlphaFoldDB" id="A0AAE2YPS4"/>
<evidence type="ECO:0000313" key="3">
    <source>
        <dbReference type="EMBL" id="MBU2787902.1"/>
    </source>
</evidence>
<gene>
    <name evidence="3" type="ORF">HFQ13_06745</name>
</gene>
<reference evidence="3" key="1">
    <citation type="journal article" date="2021" name="ISME J.">
        <title>Genomic evolution of the class Acidithiobacillia: deep-branching Proteobacteria living in extreme acidic conditions.</title>
        <authorList>
            <person name="Moya-Beltran A."/>
            <person name="Beard S."/>
            <person name="Rojas-Villalobos C."/>
            <person name="Issotta F."/>
            <person name="Gallardo Y."/>
            <person name="Ulloa R."/>
            <person name="Giaveno A."/>
            <person name="Degli Esposti M."/>
            <person name="Johnson D.B."/>
            <person name="Quatrini R."/>
        </authorList>
    </citation>
    <scope>NUCLEOTIDE SEQUENCE</scope>
    <source>
        <strain evidence="3">VAN18-1</strain>
    </source>
</reference>
<evidence type="ECO:0000313" key="4">
    <source>
        <dbReference type="Proteomes" id="UP001197378"/>
    </source>
</evidence>
<keyword evidence="4" id="KW-1185">Reference proteome</keyword>
<dbReference type="PROSITE" id="PS00638">
    <property type="entry name" value="PII_GLNB_CTER"/>
    <property type="match status" value="1"/>
</dbReference>
<feature type="modified residue" description="O-UMP-tyrosine" evidence="1">
    <location>
        <position position="57"/>
    </location>
</feature>
<dbReference type="PANTHER" id="PTHR30115:SF11">
    <property type="entry name" value="NITROGEN REGULATORY PROTEIN P-II HOMOLOG"/>
    <property type="match status" value="1"/>
</dbReference>
<dbReference type="SUPFAM" id="SSF54913">
    <property type="entry name" value="GlnB-like"/>
    <property type="match status" value="1"/>
</dbReference>
<dbReference type="RefSeq" id="WP_215873197.1">
    <property type="nucleotide sequence ID" value="NZ_JAAXYO010000089.1"/>
</dbReference>
<organism evidence="3 4">
    <name type="scientific">Igneacidithiobacillus copahuensis</name>
    <dbReference type="NCBI Taxonomy" id="2724909"/>
    <lineage>
        <taxon>Bacteria</taxon>
        <taxon>Pseudomonadati</taxon>
        <taxon>Pseudomonadota</taxon>
        <taxon>Acidithiobacillia</taxon>
        <taxon>Acidithiobacillales</taxon>
        <taxon>Acidithiobacillaceae</taxon>
        <taxon>Igneacidithiobacillus</taxon>
    </lineage>
</organism>